<evidence type="ECO:0000313" key="4">
    <source>
        <dbReference type="EMBL" id="GEB61054.1"/>
    </source>
</evidence>
<dbReference type="Proteomes" id="UP000315226">
    <property type="component" value="Unassembled WGS sequence"/>
</dbReference>
<dbReference type="InterPro" id="IPR037143">
    <property type="entry name" value="4-PPantetheinyl_Trfase_dom_sf"/>
</dbReference>
<feature type="domain" description="4'-phosphopantetheinyl transferase" evidence="3">
    <location>
        <begin position="100"/>
        <end position="188"/>
    </location>
</feature>
<evidence type="ECO:0000256" key="2">
    <source>
        <dbReference type="ARBA" id="ARBA00022679"/>
    </source>
</evidence>
<dbReference type="AlphaFoldDB" id="A0A4Y3RUS1"/>
<dbReference type="PANTHER" id="PTHR12215">
    <property type="entry name" value="PHOSPHOPANTETHEINE TRANSFERASE"/>
    <property type="match status" value="1"/>
</dbReference>
<evidence type="ECO:0000313" key="5">
    <source>
        <dbReference type="Proteomes" id="UP000315226"/>
    </source>
</evidence>
<reference evidence="4 5" key="1">
    <citation type="submission" date="2019-06" db="EMBL/GenBank/DDBJ databases">
        <title>Whole genome shotgun sequence of Streptomyces gardneri NBRC 12865.</title>
        <authorList>
            <person name="Hosoyama A."/>
            <person name="Uohara A."/>
            <person name="Ohji S."/>
            <person name="Ichikawa N."/>
        </authorList>
    </citation>
    <scope>NUCLEOTIDE SEQUENCE [LARGE SCALE GENOMIC DNA]</scope>
    <source>
        <strain evidence="4 5">NBRC 12865</strain>
    </source>
</reference>
<dbReference type="InterPro" id="IPR008278">
    <property type="entry name" value="4-PPantetheinyl_Trfase_dom"/>
</dbReference>
<dbReference type="PANTHER" id="PTHR12215:SF10">
    <property type="entry name" value="L-AMINOADIPATE-SEMIALDEHYDE DEHYDROGENASE-PHOSPHOPANTETHEINYL TRANSFERASE"/>
    <property type="match status" value="1"/>
</dbReference>
<dbReference type="OrthoDB" id="190168at2"/>
<sequence>MWSRVAPWHPSLTAPARLRALLGDDRARYEARDGADAERFAAGRLLLKYAAAQALRADPAGLELAYGLTGRPLVRGRPRVALSLSHTGDLLCVAVTVAGGVGVDVENAGRRLYGTGLEPRMCAPSERAALARLPEADRDARLLRLWVLKEAYTKALAQGRLLPFTSFGFRPDRAGGGAALLRADGTPVADPAWRFTTLPLDGSHLVGLAVRDTREQQ</sequence>
<keyword evidence="5" id="KW-1185">Reference proteome</keyword>
<protein>
    <recommendedName>
        <fullName evidence="3">4'-phosphopantetheinyl transferase domain-containing protein</fullName>
    </recommendedName>
</protein>
<name>A0A4Y3RUS1_9ACTN</name>
<proteinExistence type="inferred from homology"/>
<comment type="similarity">
    <text evidence="1">Belongs to the P-Pant transferase superfamily. Gsp/Sfp/HetI/AcpT family.</text>
</comment>
<dbReference type="RefSeq" id="WP_141301185.1">
    <property type="nucleotide sequence ID" value="NZ_BJMN01000051.1"/>
</dbReference>
<dbReference type="Gene3D" id="3.90.470.20">
    <property type="entry name" value="4'-phosphopantetheinyl transferase domain"/>
    <property type="match status" value="2"/>
</dbReference>
<dbReference type="InterPro" id="IPR050559">
    <property type="entry name" value="P-Pant_transferase_sf"/>
</dbReference>
<dbReference type="GO" id="GO:0000287">
    <property type="term" value="F:magnesium ion binding"/>
    <property type="evidence" value="ECO:0007669"/>
    <property type="project" value="InterPro"/>
</dbReference>
<accession>A0A4Y3RUS1</accession>
<keyword evidence="2" id="KW-0808">Transferase</keyword>
<dbReference type="SUPFAM" id="SSF56214">
    <property type="entry name" value="4'-phosphopantetheinyl transferase"/>
    <property type="match status" value="2"/>
</dbReference>
<dbReference type="GO" id="GO:0019878">
    <property type="term" value="P:lysine biosynthetic process via aminoadipic acid"/>
    <property type="evidence" value="ECO:0007669"/>
    <property type="project" value="TreeGrafter"/>
</dbReference>
<dbReference type="Pfam" id="PF01648">
    <property type="entry name" value="ACPS"/>
    <property type="match status" value="1"/>
</dbReference>
<comment type="caution">
    <text evidence="4">The sequence shown here is derived from an EMBL/GenBank/DDBJ whole genome shotgun (WGS) entry which is preliminary data.</text>
</comment>
<evidence type="ECO:0000259" key="3">
    <source>
        <dbReference type="Pfam" id="PF01648"/>
    </source>
</evidence>
<organism evidence="4 5">
    <name type="scientific">Streptomyces gardneri</name>
    <dbReference type="NCBI Taxonomy" id="66892"/>
    <lineage>
        <taxon>Bacteria</taxon>
        <taxon>Bacillati</taxon>
        <taxon>Actinomycetota</taxon>
        <taxon>Actinomycetes</taxon>
        <taxon>Kitasatosporales</taxon>
        <taxon>Streptomycetaceae</taxon>
        <taxon>Streptomyces</taxon>
    </lineage>
</organism>
<dbReference type="GO" id="GO:0008897">
    <property type="term" value="F:holo-[acyl-carrier-protein] synthase activity"/>
    <property type="evidence" value="ECO:0007669"/>
    <property type="project" value="InterPro"/>
</dbReference>
<gene>
    <name evidence="4" type="ORF">SGA01_66590</name>
</gene>
<evidence type="ECO:0000256" key="1">
    <source>
        <dbReference type="ARBA" id="ARBA00010990"/>
    </source>
</evidence>
<dbReference type="EMBL" id="BJMN01000051">
    <property type="protein sequence ID" value="GEB61054.1"/>
    <property type="molecule type" value="Genomic_DNA"/>
</dbReference>
<dbReference type="GO" id="GO:0005829">
    <property type="term" value="C:cytosol"/>
    <property type="evidence" value="ECO:0007669"/>
    <property type="project" value="TreeGrafter"/>
</dbReference>